<dbReference type="InterPro" id="IPR000845">
    <property type="entry name" value="Nucleoside_phosphorylase_d"/>
</dbReference>
<dbReference type="GO" id="GO:0019284">
    <property type="term" value="P:L-methionine salvage from S-adenosylmethionine"/>
    <property type="evidence" value="ECO:0007669"/>
    <property type="project" value="TreeGrafter"/>
</dbReference>
<dbReference type="PANTHER" id="PTHR46832:SF1">
    <property type="entry name" value="5'-METHYLTHIOADENOSINE_S-ADENOSYLHOMOCYSTEINE NUCLEOSIDASE"/>
    <property type="match status" value="1"/>
</dbReference>
<organism evidence="7 8">
    <name type="scientific">Desmospora activa DSM 45169</name>
    <dbReference type="NCBI Taxonomy" id="1121389"/>
    <lineage>
        <taxon>Bacteria</taxon>
        <taxon>Bacillati</taxon>
        <taxon>Bacillota</taxon>
        <taxon>Bacilli</taxon>
        <taxon>Bacillales</taxon>
        <taxon>Thermoactinomycetaceae</taxon>
        <taxon>Desmospora</taxon>
    </lineage>
</organism>
<dbReference type="Gene3D" id="3.40.50.1580">
    <property type="entry name" value="Nucleoside phosphorylase domain"/>
    <property type="match status" value="1"/>
</dbReference>
<evidence type="ECO:0000256" key="4">
    <source>
        <dbReference type="ARBA" id="ARBA00022801"/>
    </source>
</evidence>
<dbReference type="Pfam" id="PF01048">
    <property type="entry name" value="PNP_UDP_1"/>
    <property type="match status" value="1"/>
</dbReference>
<dbReference type="EC" id="3.2.2.9" evidence="2"/>
<dbReference type="NCBIfam" id="TIGR01704">
    <property type="entry name" value="MTA_SAH-Nsdase"/>
    <property type="match status" value="1"/>
</dbReference>
<dbReference type="PANTHER" id="PTHR46832">
    <property type="entry name" value="5'-METHYLTHIOADENOSINE/S-ADENOSYLHOMOCYSTEINE NUCLEOSIDASE"/>
    <property type="match status" value="1"/>
</dbReference>
<dbReference type="AlphaFoldDB" id="A0A2T4ZDL9"/>
<gene>
    <name evidence="7" type="ORF">C8J48_2601</name>
</gene>
<evidence type="ECO:0000256" key="2">
    <source>
        <dbReference type="ARBA" id="ARBA00011974"/>
    </source>
</evidence>
<dbReference type="SUPFAM" id="SSF53167">
    <property type="entry name" value="Purine and uridine phosphorylases"/>
    <property type="match status" value="1"/>
</dbReference>
<keyword evidence="3" id="KW-0028">Amino-acid biosynthesis</keyword>
<dbReference type="CDD" id="cd09008">
    <property type="entry name" value="MTAN"/>
    <property type="match status" value="1"/>
</dbReference>
<protein>
    <recommendedName>
        <fullName evidence="2">adenosylhomocysteine nucleosidase</fullName>
        <ecNumber evidence="2">3.2.2.9</ecNumber>
    </recommendedName>
</protein>
<comment type="pathway">
    <text evidence="1">Amino-acid biosynthesis; L-methionine biosynthesis via salvage pathway; S-methyl-5-thio-alpha-D-ribose 1-phosphate from S-methyl-5'-thioadenosine (hydrolase route): step 1/2.</text>
</comment>
<feature type="domain" description="Nucleoside phosphorylase" evidence="6">
    <location>
        <begin position="4"/>
        <end position="229"/>
    </location>
</feature>
<keyword evidence="8" id="KW-1185">Reference proteome</keyword>
<reference evidence="7 8" key="1">
    <citation type="submission" date="2018-04" db="EMBL/GenBank/DDBJ databases">
        <title>Genomic Encyclopedia of Archaeal and Bacterial Type Strains, Phase II (KMG-II): from individual species to whole genera.</title>
        <authorList>
            <person name="Goeker M."/>
        </authorList>
    </citation>
    <scope>NUCLEOTIDE SEQUENCE [LARGE SCALE GENOMIC DNA]</scope>
    <source>
        <strain evidence="7 8">DSM 45169</strain>
    </source>
</reference>
<comment type="caution">
    <text evidence="7">The sequence shown here is derived from an EMBL/GenBank/DDBJ whole genome shotgun (WGS) entry which is preliminary data.</text>
</comment>
<dbReference type="Proteomes" id="UP000241639">
    <property type="component" value="Unassembled WGS sequence"/>
</dbReference>
<dbReference type="GO" id="GO:0008930">
    <property type="term" value="F:methylthioadenosine nucleosidase activity"/>
    <property type="evidence" value="ECO:0007669"/>
    <property type="project" value="InterPro"/>
</dbReference>
<evidence type="ECO:0000259" key="6">
    <source>
        <dbReference type="Pfam" id="PF01048"/>
    </source>
</evidence>
<dbReference type="InterPro" id="IPR035994">
    <property type="entry name" value="Nucleoside_phosphorylase_sf"/>
</dbReference>
<dbReference type="GO" id="GO:0019509">
    <property type="term" value="P:L-methionine salvage from methylthioadenosine"/>
    <property type="evidence" value="ECO:0007669"/>
    <property type="project" value="UniProtKB-UniPathway"/>
</dbReference>
<proteinExistence type="predicted"/>
<dbReference type="InterPro" id="IPR010049">
    <property type="entry name" value="MTA_SAH_Nsdase"/>
</dbReference>
<keyword evidence="4" id="KW-0378">Hydrolase</keyword>
<dbReference type="NCBIfam" id="NF004079">
    <property type="entry name" value="PRK05584.1"/>
    <property type="match status" value="1"/>
</dbReference>
<dbReference type="UniPathway" id="UPA00904">
    <property type="reaction ID" value="UER00871"/>
</dbReference>
<dbReference type="RefSeq" id="WP_107727381.1">
    <property type="nucleotide sequence ID" value="NZ_PZZP01000001.1"/>
</dbReference>
<dbReference type="GO" id="GO:0005829">
    <property type="term" value="C:cytosol"/>
    <property type="evidence" value="ECO:0007669"/>
    <property type="project" value="TreeGrafter"/>
</dbReference>
<name>A0A2T4ZDL9_9BACL</name>
<evidence type="ECO:0000256" key="5">
    <source>
        <dbReference type="ARBA" id="ARBA00023167"/>
    </source>
</evidence>
<sequence length="234" mass="25465">MEKPIGIIGAMEEEIALFLKEMEQERTEEHAGISFYIGRLVDRSVVICRSGVGKVNAAVCTQVLIDRFQIEAVIFTGVAGALDPELEIGDIVVSSSCQQHDVDVTPLGLDKGVIPFQETSEFPADPTWIQLAEKAASAWTEGRAITGKVLSGDQFIADQETVRQLREQLNGVCVEMEGAAVAHVCHLNDVPFVVIRSMSDRADHSADVNFQEFAAVAARRSNGIVKDMLAQKPI</sequence>
<dbReference type="OrthoDB" id="9792278at2"/>
<evidence type="ECO:0000313" key="7">
    <source>
        <dbReference type="EMBL" id="PTM59962.1"/>
    </source>
</evidence>
<dbReference type="EMBL" id="PZZP01000001">
    <property type="protein sequence ID" value="PTM59962.1"/>
    <property type="molecule type" value="Genomic_DNA"/>
</dbReference>
<dbReference type="GO" id="GO:0008782">
    <property type="term" value="F:adenosylhomocysteine nucleosidase activity"/>
    <property type="evidence" value="ECO:0007669"/>
    <property type="project" value="UniProtKB-EC"/>
</dbReference>
<evidence type="ECO:0000313" key="8">
    <source>
        <dbReference type="Proteomes" id="UP000241639"/>
    </source>
</evidence>
<keyword evidence="5" id="KW-0486">Methionine biosynthesis</keyword>
<accession>A0A2T4ZDL9</accession>
<evidence type="ECO:0000256" key="1">
    <source>
        <dbReference type="ARBA" id="ARBA00004945"/>
    </source>
</evidence>
<dbReference type="GO" id="GO:0009164">
    <property type="term" value="P:nucleoside catabolic process"/>
    <property type="evidence" value="ECO:0007669"/>
    <property type="project" value="InterPro"/>
</dbReference>
<evidence type="ECO:0000256" key="3">
    <source>
        <dbReference type="ARBA" id="ARBA00022605"/>
    </source>
</evidence>